<dbReference type="InterPro" id="IPR036465">
    <property type="entry name" value="vWFA_dom_sf"/>
</dbReference>
<organism evidence="3 4">
    <name type="scientific">Hymenobacter cellulosilyticus</name>
    <dbReference type="NCBI Taxonomy" id="2932248"/>
    <lineage>
        <taxon>Bacteria</taxon>
        <taxon>Pseudomonadati</taxon>
        <taxon>Bacteroidota</taxon>
        <taxon>Cytophagia</taxon>
        <taxon>Cytophagales</taxon>
        <taxon>Hymenobacteraceae</taxon>
        <taxon>Hymenobacter</taxon>
    </lineage>
</organism>
<dbReference type="PANTHER" id="PTHR10579:SF43">
    <property type="entry name" value="ZINC FINGER (C3HC4-TYPE RING FINGER) FAMILY PROTEIN"/>
    <property type="match status" value="1"/>
</dbReference>
<sequence>MQITQQPTSPVLLENLADSTSLLLSFREDVPNPQRRPLNVALVIDRSGSMAGAPLKHALKAAADFVDRLTAEDRLSVVVYDDVVNTLLDATLVTDKEAIKALLKSVRAGGITNLSGGWLRGCELVAKHKTDKHVNRVLLLTDGQANHGITNSEVLIATAGKKAEEGITTTTLGFGAHFEEDLLIGMARAAGGNFYFIQSLDDAADVFGIELDSLKAIAAQNLTVTLTPIGQAQIADVLSLARVEPQDGGRLVLQLGDVHENEDKLLGLQLRLPALPTGSHQLLHVAYRADAIRAGSIEAIAGEHIVQITAGSIEAVAAATDGGVTMDLARLRIARDKEHAVDMADAGQYAEAEALLKQLVADLTAKGLHEHFEIAEEIDQINHYAQRIASRHLDNESRKELRDQAFQGRRARVDLSGRGVSVDQAAHALPVVTEAGSGVELVCFREGGKLRVRVLSPGYDDLNIQFPRAIRAEGAHYIVEELERSTDGTFYRAKGNITRLVRPGETDPLAGGHYGGSSRSRSTSSASSRPAKPATTLADLEETDTIGSGVLIQCVKDGSKLRARVVSDGFDPNWNMRFPRGIRDESTLFVVEQVNTAPDGKSYIASGDIKKFVQAT</sequence>
<dbReference type="InterPro" id="IPR002035">
    <property type="entry name" value="VWF_A"/>
</dbReference>
<reference evidence="3" key="1">
    <citation type="submission" date="2022-04" db="EMBL/GenBank/DDBJ databases">
        <title>Hymenobacter sp. isolated from the air.</title>
        <authorList>
            <person name="Won M."/>
            <person name="Lee C.-M."/>
            <person name="Woen H.-Y."/>
            <person name="Kwon S.-W."/>
        </authorList>
    </citation>
    <scope>NUCLEOTIDE SEQUENCE</scope>
    <source>
        <strain evidence="3">5116S-3</strain>
    </source>
</reference>
<keyword evidence="4" id="KW-1185">Reference proteome</keyword>
<evidence type="ECO:0000259" key="2">
    <source>
        <dbReference type="PROSITE" id="PS50234"/>
    </source>
</evidence>
<accession>A0A8T9QBU2</accession>
<dbReference type="PROSITE" id="PS50234">
    <property type="entry name" value="VWFA"/>
    <property type="match status" value="1"/>
</dbReference>
<dbReference type="KEGG" id="hcu:MUN79_03245"/>
<feature type="region of interest" description="Disordered" evidence="1">
    <location>
        <begin position="502"/>
        <end position="535"/>
    </location>
</feature>
<dbReference type="SMART" id="SM00327">
    <property type="entry name" value="VWA"/>
    <property type="match status" value="1"/>
</dbReference>
<feature type="compositionally biased region" description="Low complexity" evidence="1">
    <location>
        <begin position="517"/>
        <end position="535"/>
    </location>
</feature>
<dbReference type="Pfam" id="PF00092">
    <property type="entry name" value="VWA"/>
    <property type="match status" value="1"/>
</dbReference>
<dbReference type="PANTHER" id="PTHR10579">
    <property type="entry name" value="CALCIUM-ACTIVATED CHLORIDE CHANNEL REGULATOR"/>
    <property type="match status" value="1"/>
</dbReference>
<dbReference type="Gene3D" id="3.40.50.410">
    <property type="entry name" value="von Willebrand factor, type A domain"/>
    <property type="match status" value="1"/>
</dbReference>
<dbReference type="RefSeq" id="WP_244676364.1">
    <property type="nucleotide sequence ID" value="NZ_CP095046.1"/>
</dbReference>
<name>A0A8T9QBU2_9BACT</name>
<dbReference type="Proteomes" id="UP000831796">
    <property type="component" value="Chromosome"/>
</dbReference>
<dbReference type="InterPro" id="IPR051266">
    <property type="entry name" value="CLCR"/>
</dbReference>
<proteinExistence type="predicted"/>
<evidence type="ECO:0000313" key="3">
    <source>
        <dbReference type="EMBL" id="UOQ73009.1"/>
    </source>
</evidence>
<dbReference type="AlphaFoldDB" id="A0A8T9QBU2"/>
<dbReference type="SUPFAM" id="SSF53300">
    <property type="entry name" value="vWA-like"/>
    <property type="match status" value="1"/>
</dbReference>
<evidence type="ECO:0000256" key="1">
    <source>
        <dbReference type="SAM" id="MobiDB-lite"/>
    </source>
</evidence>
<dbReference type="EMBL" id="CP095046">
    <property type="protein sequence ID" value="UOQ73009.1"/>
    <property type="molecule type" value="Genomic_DNA"/>
</dbReference>
<gene>
    <name evidence="3" type="ORF">MUN79_03245</name>
</gene>
<evidence type="ECO:0000313" key="4">
    <source>
        <dbReference type="Proteomes" id="UP000831796"/>
    </source>
</evidence>
<protein>
    <submittedName>
        <fullName evidence="3">VWA domain-containing protein</fullName>
    </submittedName>
</protein>
<feature type="domain" description="VWFA" evidence="2">
    <location>
        <begin position="39"/>
        <end position="214"/>
    </location>
</feature>